<accession>A0A7M3UP77</accession>
<organismHost>
    <name type="scientific">Pyramimonas plurioculata</name>
    <dbReference type="NCBI Taxonomy" id="36893"/>
</organismHost>
<proteinExistence type="predicted"/>
<evidence type="ECO:0000313" key="1">
    <source>
        <dbReference type="EMBL" id="QOI90546.1"/>
    </source>
</evidence>
<reference evidence="1" key="1">
    <citation type="submission" date="2020-06" db="EMBL/GenBank/DDBJ databases">
        <title>Lateral gene transfer of anion-conducting channel rhodopsins between green algae and giant viruses.</title>
        <authorList>
            <person name="Rozenberg A."/>
            <person name="Oppermann J."/>
            <person name="Wietek J."/>
            <person name="Fernandez Lahore R.G."/>
            <person name="Sandaa R.-A."/>
            <person name="Bratbak G."/>
            <person name="Hegemann P."/>
            <person name="Beja O."/>
        </authorList>
    </citation>
    <scope>NUCLEOTIDE SEQUENCE</scope>
    <source>
        <strain evidence="1">01B</strain>
    </source>
</reference>
<sequence>MKKTILILLCVTLVFVGMLVFLKWMKTTESFVCVSKEYTKVYEEGDVIFAPMNDITCGEKSDMKCKEYKNECLVVDVDEETFYDEDSPYAIEFEKMMSNCMVPDKRIKLDTECLRKVAVTPTGALRGSKTNTNYLYNTIMKKCGSKSTSEKYVLDENCGFI</sequence>
<gene>
    <name evidence="1" type="ORF">HWQ62_00415</name>
</gene>
<dbReference type="EMBL" id="MT663540">
    <property type="protein sequence ID" value="QOI90546.1"/>
    <property type="molecule type" value="Genomic_DNA"/>
</dbReference>
<name>A0A7M3UP77_POV01</name>
<organism evidence="1">
    <name type="scientific">Pyramimonas orientalis virus</name>
    <name type="common">PoV01</name>
    <dbReference type="NCBI Taxonomy" id="455367"/>
    <lineage>
        <taxon>Viruses</taxon>
        <taxon>Varidnaviria</taxon>
        <taxon>Bamfordvirae</taxon>
        <taxon>Nucleocytoviricota</taxon>
        <taxon>Megaviricetes</taxon>
        <taxon>Imitervirales</taxon>
        <taxon>Allomimiviridae</taxon>
        <taxon>Heliosvirus</taxon>
        <taxon>Heliosvirus raunefjordenense</taxon>
    </lineage>
</organism>
<protein>
    <submittedName>
        <fullName evidence="1">Uncharacterized protein</fullName>
    </submittedName>
</protein>